<keyword evidence="1" id="KW-0808">Transferase</keyword>
<reference evidence="1 2" key="1">
    <citation type="journal article" date="2019" name="Nat. Microbiol.">
        <title>Mediterranean grassland soil C-N compound turnover is dependent on rainfall and depth, and is mediated by genomically divergent microorganisms.</title>
        <authorList>
            <person name="Diamond S."/>
            <person name="Andeer P.F."/>
            <person name="Li Z."/>
            <person name="Crits-Christoph A."/>
            <person name="Burstein D."/>
            <person name="Anantharaman K."/>
            <person name="Lane K.R."/>
            <person name="Thomas B.C."/>
            <person name="Pan C."/>
            <person name="Northen T.R."/>
            <person name="Banfield J.F."/>
        </authorList>
    </citation>
    <scope>NUCLEOTIDE SEQUENCE [LARGE SCALE GENOMIC DNA]</scope>
    <source>
        <strain evidence="1">WS_10</strain>
    </source>
</reference>
<dbReference type="AlphaFoldDB" id="A0A538TVC8"/>
<gene>
    <name evidence="1" type="ORF">E6K80_15115</name>
</gene>
<dbReference type="EMBL" id="VBPA01000440">
    <property type="protein sequence ID" value="TMQ67577.1"/>
    <property type="molecule type" value="Genomic_DNA"/>
</dbReference>
<accession>A0A538TVC8</accession>
<organism evidence="1 2">
    <name type="scientific">Eiseniibacteriota bacterium</name>
    <dbReference type="NCBI Taxonomy" id="2212470"/>
    <lineage>
        <taxon>Bacteria</taxon>
        <taxon>Candidatus Eiseniibacteriota</taxon>
    </lineage>
</organism>
<evidence type="ECO:0000313" key="2">
    <source>
        <dbReference type="Proteomes" id="UP000319836"/>
    </source>
</evidence>
<evidence type="ECO:0000313" key="1">
    <source>
        <dbReference type="EMBL" id="TMQ67577.1"/>
    </source>
</evidence>
<dbReference type="GO" id="GO:0016740">
    <property type="term" value="F:transferase activity"/>
    <property type="evidence" value="ECO:0007669"/>
    <property type="project" value="UniProtKB-KW"/>
</dbReference>
<dbReference type="InterPro" id="IPR039498">
    <property type="entry name" value="NTP_transf_5"/>
</dbReference>
<dbReference type="Pfam" id="PF14907">
    <property type="entry name" value="NTP_transf_5"/>
    <property type="match status" value="1"/>
</dbReference>
<name>A0A538TVC8_UNCEI</name>
<sequence length="324" mass="36530">MLDLEELCGHLDTMHLATLYAGRLEDLGLYDRFAMASLEALVAFEKGYVASLSNELSRLGAGFKSAGIAPILLKGPTFWSDVYRIRHHRRIYDIDLLVEGPDEAHATCEVLGRLGYARNGEIEELDFHDDSHYRLEPLSAKLAVAFGPGAESWLNRYFDGPAQKRKVQRVDGSSCSIDLQIEVHRGLYKLKDRSYPPIQSDDVEDFELIRPYRRLKSRLNLVLLSVKLWSDAYFGQLNCLKLIRDFIGLLGVSHATTVAESVEVARRWDVASQYVKMLNAACPLMPERELLGLPPPTDDTIETTVRRVLEHAKRGASESRVTMP</sequence>
<protein>
    <submittedName>
        <fullName evidence="1">Nucleotidyltransferase family protein</fullName>
    </submittedName>
</protein>
<dbReference type="Proteomes" id="UP000319836">
    <property type="component" value="Unassembled WGS sequence"/>
</dbReference>
<comment type="caution">
    <text evidence="1">The sequence shown here is derived from an EMBL/GenBank/DDBJ whole genome shotgun (WGS) entry which is preliminary data.</text>
</comment>
<proteinExistence type="predicted"/>